<evidence type="ECO:0000313" key="2">
    <source>
        <dbReference type="Proteomes" id="UP000192276"/>
    </source>
</evidence>
<protein>
    <recommendedName>
        <fullName evidence="3">PKD-like family protein</fullName>
    </recommendedName>
</protein>
<proteinExistence type="predicted"/>
<dbReference type="AlphaFoldDB" id="A0A1V9F0P0"/>
<name>A0A1V9F0P0_9BACT</name>
<evidence type="ECO:0008006" key="3">
    <source>
        <dbReference type="Google" id="ProtNLM"/>
    </source>
</evidence>
<reference evidence="2" key="1">
    <citation type="submission" date="2016-04" db="EMBL/GenBank/DDBJ databases">
        <authorList>
            <person name="Chen L."/>
            <person name="Zhuang W."/>
            <person name="Wang G."/>
        </authorList>
    </citation>
    <scope>NUCLEOTIDE SEQUENCE [LARGE SCALE GENOMIC DNA]</scope>
    <source>
        <strain evidence="2">208</strain>
    </source>
</reference>
<dbReference type="RefSeq" id="WP_081169879.1">
    <property type="nucleotide sequence ID" value="NZ_LWBP01000216.1"/>
</dbReference>
<organism evidence="1 2">
    <name type="scientific">Niastella populi</name>
    <dbReference type="NCBI Taxonomy" id="550983"/>
    <lineage>
        <taxon>Bacteria</taxon>
        <taxon>Pseudomonadati</taxon>
        <taxon>Bacteroidota</taxon>
        <taxon>Chitinophagia</taxon>
        <taxon>Chitinophagales</taxon>
        <taxon>Chitinophagaceae</taxon>
        <taxon>Niastella</taxon>
    </lineage>
</organism>
<accession>A0A1V9F0P0</accession>
<keyword evidence="2" id="KW-1185">Reference proteome</keyword>
<dbReference type="InterPro" id="IPR032183">
    <property type="entry name" value="PKD-like"/>
</dbReference>
<gene>
    <name evidence="1" type="ORF">A4R26_29300</name>
</gene>
<sequence>MHHRLKYISVYILGALFCITAAGCFKDKGNYDYTDIHQLYIDSFGNKAALYLDSLIVKPAFNTNLDNKILDDTGRWSYLWTAAIVNRVASKGDVPLITLGRNKELRIKLTMRPEKYTLYLKVTDNYTGNMYNMQSTLTVTTTTHEGWLLWTDVNNTARLDMVSFMPAPLTDTFILTDLLKNYGVPAMHGPRDIAYTQANQGNYVYVTAADGGHKLDADVFYWQASYNLKYECLFDYGANFSPNYVRNSGSGGGGYLLNYGSNFYYQNQITAAGYGIPVNRVAGETADFDASPLIGKAINSSNPGILFDRVKKRFLRMNDGASTCVELPEPTSNPLFSYKPNMDLLYITTNQANSITYAVLKDPATGKTWVYSFTLTSSSLAQNFARELSGTDIDKAEFFAVNPEYGYLFYSVGSKVYEVDYDNPTLSKLAVDLGSKKISLLKFHQFRAYSGAKYLPLGKCLLIGSYDPGLPAESCGTLSQYTVPGLVGTPVLVQSYSGMGRIVSLTYRER</sequence>
<evidence type="ECO:0000313" key="1">
    <source>
        <dbReference type="EMBL" id="OQP51917.1"/>
    </source>
</evidence>
<dbReference type="Pfam" id="PF16407">
    <property type="entry name" value="PKD_2"/>
    <property type="match status" value="1"/>
</dbReference>
<comment type="caution">
    <text evidence="1">The sequence shown here is derived from an EMBL/GenBank/DDBJ whole genome shotgun (WGS) entry which is preliminary data.</text>
</comment>
<dbReference type="STRING" id="550983.A4R26_29300"/>
<dbReference type="EMBL" id="LWBP01000216">
    <property type="protein sequence ID" value="OQP51917.1"/>
    <property type="molecule type" value="Genomic_DNA"/>
</dbReference>
<dbReference type="OrthoDB" id="1095195at2"/>
<dbReference type="PROSITE" id="PS51257">
    <property type="entry name" value="PROKAR_LIPOPROTEIN"/>
    <property type="match status" value="1"/>
</dbReference>
<dbReference type="Proteomes" id="UP000192276">
    <property type="component" value="Unassembled WGS sequence"/>
</dbReference>